<proteinExistence type="predicted"/>
<protein>
    <submittedName>
        <fullName evidence="2">Modular FeS cluster scaffolding protein NifU</fullName>
    </submittedName>
</protein>
<dbReference type="Pfam" id="PF01592">
    <property type="entry name" value="NifU_N"/>
    <property type="match status" value="1"/>
</dbReference>
<accession>A0A497XSE9</accession>
<evidence type="ECO:0000313" key="2">
    <source>
        <dbReference type="EMBL" id="RLJ71029.1"/>
    </source>
</evidence>
<keyword evidence="3" id="KW-1185">Reference proteome</keyword>
<reference evidence="2 3" key="1">
    <citation type="submission" date="2018-10" db="EMBL/GenBank/DDBJ databases">
        <title>Genomic Encyclopedia of Archaeal and Bacterial Type Strains, Phase II (KMG-II): from individual species to whole genera.</title>
        <authorList>
            <person name="Goeker M."/>
        </authorList>
    </citation>
    <scope>NUCLEOTIDE SEQUENCE [LARGE SCALE GENOMIC DNA]</scope>
    <source>
        <strain evidence="2 3">DSM 16510</strain>
    </source>
</reference>
<feature type="domain" description="NIF system FeS cluster assembly NifU N-terminal" evidence="1">
    <location>
        <begin position="4"/>
        <end position="127"/>
    </location>
</feature>
<name>A0A497XSE9_9AQUI</name>
<dbReference type="SUPFAM" id="SSF82649">
    <property type="entry name" value="SufE/NifU"/>
    <property type="match status" value="1"/>
</dbReference>
<evidence type="ECO:0000259" key="1">
    <source>
        <dbReference type="Pfam" id="PF01592"/>
    </source>
</evidence>
<dbReference type="GO" id="GO:0051536">
    <property type="term" value="F:iron-sulfur cluster binding"/>
    <property type="evidence" value="ECO:0007669"/>
    <property type="project" value="InterPro"/>
</dbReference>
<dbReference type="CDD" id="cd06664">
    <property type="entry name" value="IscU_like"/>
    <property type="match status" value="1"/>
</dbReference>
<evidence type="ECO:0000313" key="3">
    <source>
        <dbReference type="Proteomes" id="UP000267841"/>
    </source>
</evidence>
<dbReference type="InterPro" id="IPR002871">
    <property type="entry name" value="NIF_FeS_clus_asmbl_NifU_N"/>
</dbReference>
<dbReference type="Proteomes" id="UP000267841">
    <property type="component" value="Unassembled WGS sequence"/>
</dbReference>
<dbReference type="OrthoDB" id="9804157at2"/>
<dbReference type="PANTHER" id="PTHR10093">
    <property type="entry name" value="IRON-SULFUR CLUSTER ASSEMBLY ENZYME NIFU HOMOLOG"/>
    <property type="match status" value="1"/>
</dbReference>
<dbReference type="Gene3D" id="3.90.1010.10">
    <property type="match status" value="1"/>
</dbReference>
<organism evidence="2 3">
    <name type="scientific">Hydrogenivirga caldilitoris</name>
    <dbReference type="NCBI Taxonomy" id="246264"/>
    <lineage>
        <taxon>Bacteria</taxon>
        <taxon>Pseudomonadati</taxon>
        <taxon>Aquificota</taxon>
        <taxon>Aquificia</taxon>
        <taxon>Aquificales</taxon>
        <taxon>Aquificaceae</taxon>
        <taxon>Hydrogenivirga</taxon>
    </lineage>
</organism>
<comment type="caution">
    <text evidence="2">The sequence shown here is derived from an EMBL/GenBank/DDBJ whole genome shotgun (WGS) entry which is preliminary data.</text>
</comment>
<sequence length="155" mass="17326">MSFEYNEKVLDHFLNPRNVGVLEDANGVGQCGNPACGDAMLFTIKVNPENDIIEDVRFKTFGCGSAIAVSSQLTEMIKGKDINYALNLTYKDIFDELGGLPPQKIHCTNLGLETLHVAIKDYLLKQGREEEAAKIPDCYEEEEEEEQGEFEFLST</sequence>
<dbReference type="FunFam" id="3.90.1010.10:FF:000009">
    <property type="entry name" value="FeS cluster assembly scaffold protein NifU"/>
    <property type="match status" value="1"/>
</dbReference>
<gene>
    <name evidence="2" type="ORF">BCF55_1318</name>
</gene>
<dbReference type="GO" id="GO:0016226">
    <property type="term" value="P:iron-sulfur cluster assembly"/>
    <property type="evidence" value="ECO:0007669"/>
    <property type="project" value="InterPro"/>
</dbReference>
<dbReference type="EMBL" id="RCCJ01000001">
    <property type="protein sequence ID" value="RLJ71029.1"/>
    <property type="molecule type" value="Genomic_DNA"/>
</dbReference>
<dbReference type="RefSeq" id="WP_121011746.1">
    <property type="nucleotide sequence ID" value="NZ_RCCJ01000001.1"/>
</dbReference>
<dbReference type="AlphaFoldDB" id="A0A497XSE9"/>
<dbReference type="GO" id="GO:0005506">
    <property type="term" value="F:iron ion binding"/>
    <property type="evidence" value="ECO:0007669"/>
    <property type="project" value="InterPro"/>
</dbReference>